<protein>
    <submittedName>
        <fullName evidence="11">Tricarboxylate transporter</fullName>
    </submittedName>
</protein>
<keyword evidence="4 9" id="KW-0812">Transmembrane</keyword>
<evidence type="ECO:0000256" key="8">
    <source>
        <dbReference type="ARBA" id="ARBA00023136"/>
    </source>
</evidence>
<gene>
    <name evidence="11" type="ORF">PHMEG_00027451</name>
</gene>
<dbReference type="InterPro" id="IPR049563">
    <property type="entry name" value="TXTP-like"/>
</dbReference>
<evidence type="ECO:0000256" key="2">
    <source>
        <dbReference type="ARBA" id="ARBA00006375"/>
    </source>
</evidence>
<comment type="similarity">
    <text evidence="2 10">Belongs to the mitochondrial carrier (TC 2.A.29) family.</text>
</comment>
<evidence type="ECO:0000256" key="4">
    <source>
        <dbReference type="ARBA" id="ARBA00022692"/>
    </source>
</evidence>
<feature type="repeat" description="Solcar" evidence="9">
    <location>
        <begin position="100"/>
        <end position="182"/>
    </location>
</feature>
<evidence type="ECO:0000256" key="6">
    <source>
        <dbReference type="ARBA" id="ARBA00022989"/>
    </source>
</evidence>
<dbReference type="GO" id="GO:0031966">
    <property type="term" value="C:mitochondrial membrane"/>
    <property type="evidence" value="ECO:0007669"/>
    <property type="project" value="UniProtKB-SubCell"/>
</dbReference>
<dbReference type="PROSITE" id="PS50920">
    <property type="entry name" value="SOLCAR"/>
    <property type="match status" value="3"/>
</dbReference>
<reference evidence="12" key="1">
    <citation type="submission" date="2017-03" db="EMBL/GenBank/DDBJ databases">
        <title>Phytopthora megakarya and P. palmivora, two closely related causual agents of cacao black pod achieved similar genome size and gene model numbers by different mechanisms.</title>
        <authorList>
            <person name="Ali S."/>
            <person name="Shao J."/>
            <person name="Larry D.J."/>
            <person name="Kronmiller B."/>
            <person name="Shen D."/>
            <person name="Strem M.D."/>
            <person name="Melnick R.L."/>
            <person name="Guiltinan M.J."/>
            <person name="Tyler B.M."/>
            <person name="Meinhardt L.W."/>
            <person name="Bailey B.A."/>
        </authorList>
    </citation>
    <scope>NUCLEOTIDE SEQUENCE [LARGE SCALE GENOMIC DNA]</scope>
    <source>
        <strain evidence="12">zdho120</strain>
    </source>
</reference>
<comment type="caution">
    <text evidence="11">The sequence shown here is derived from an EMBL/GenBank/DDBJ whole genome shotgun (WGS) entry which is preliminary data.</text>
</comment>
<dbReference type="InterPro" id="IPR002067">
    <property type="entry name" value="MCP"/>
</dbReference>
<dbReference type="Proteomes" id="UP000198211">
    <property type="component" value="Unassembled WGS sequence"/>
</dbReference>
<dbReference type="SUPFAM" id="SSF103506">
    <property type="entry name" value="Mitochondrial carrier"/>
    <property type="match status" value="1"/>
</dbReference>
<keyword evidence="6" id="KW-1133">Transmembrane helix</keyword>
<comment type="subcellular location">
    <subcellularLocation>
        <location evidence="1">Mitochondrion membrane</location>
        <topology evidence="1">Multi-pass membrane protein</topology>
    </subcellularLocation>
</comment>
<dbReference type="OrthoDB" id="44467at2759"/>
<organism evidence="11 12">
    <name type="scientific">Phytophthora megakarya</name>
    <dbReference type="NCBI Taxonomy" id="4795"/>
    <lineage>
        <taxon>Eukaryota</taxon>
        <taxon>Sar</taxon>
        <taxon>Stramenopiles</taxon>
        <taxon>Oomycota</taxon>
        <taxon>Peronosporomycetes</taxon>
        <taxon>Peronosporales</taxon>
        <taxon>Peronosporaceae</taxon>
        <taxon>Phytophthora</taxon>
    </lineage>
</organism>
<feature type="repeat" description="Solcar" evidence="9">
    <location>
        <begin position="6"/>
        <end position="92"/>
    </location>
</feature>
<dbReference type="AlphaFoldDB" id="A0A225V7W9"/>
<keyword evidence="8 9" id="KW-0472">Membrane</keyword>
<dbReference type="Pfam" id="PF00153">
    <property type="entry name" value="Mito_carr"/>
    <property type="match status" value="3"/>
</dbReference>
<evidence type="ECO:0000256" key="10">
    <source>
        <dbReference type="RuleBase" id="RU000488"/>
    </source>
</evidence>
<evidence type="ECO:0000256" key="3">
    <source>
        <dbReference type="ARBA" id="ARBA00022448"/>
    </source>
</evidence>
<dbReference type="PANTHER" id="PTHR45788:SF4">
    <property type="entry name" value="TRICARBOXYLATE TRANSPORT PROTEIN, MITOCHONDRIAL"/>
    <property type="match status" value="1"/>
</dbReference>
<keyword evidence="3 10" id="KW-0813">Transport</keyword>
<dbReference type="Gene3D" id="1.50.40.10">
    <property type="entry name" value="Mitochondrial carrier domain"/>
    <property type="match status" value="1"/>
</dbReference>
<evidence type="ECO:0000256" key="5">
    <source>
        <dbReference type="ARBA" id="ARBA00022737"/>
    </source>
</evidence>
<dbReference type="EMBL" id="NBNE01007014">
    <property type="protein sequence ID" value="OWZ01214.1"/>
    <property type="molecule type" value="Genomic_DNA"/>
</dbReference>
<keyword evidence="7" id="KW-0496">Mitochondrion</keyword>
<accession>A0A225V7W9</accession>
<keyword evidence="12" id="KW-1185">Reference proteome</keyword>
<dbReference type="GO" id="GO:0006843">
    <property type="term" value="P:mitochondrial citrate transmembrane transport"/>
    <property type="evidence" value="ECO:0007669"/>
    <property type="project" value="TreeGrafter"/>
</dbReference>
<evidence type="ECO:0000256" key="7">
    <source>
        <dbReference type="ARBA" id="ARBA00023128"/>
    </source>
</evidence>
<dbReference type="PRINTS" id="PR00926">
    <property type="entry name" value="MITOCARRIER"/>
</dbReference>
<proteinExistence type="inferred from homology"/>
<evidence type="ECO:0000313" key="12">
    <source>
        <dbReference type="Proteomes" id="UP000198211"/>
    </source>
</evidence>
<dbReference type="InterPro" id="IPR018108">
    <property type="entry name" value="MCP_transmembrane"/>
</dbReference>
<dbReference type="STRING" id="4795.A0A225V7W9"/>
<evidence type="ECO:0000256" key="1">
    <source>
        <dbReference type="ARBA" id="ARBA00004225"/>
    </source>
</evidence>
<sequence length="296" mass="31923">MVTKSKNPIVATTAGAIAGVIETSLVWPMEMIKTNLQLGTMRTQYTGMVGGFRYHVQADGIRSLYRGLVPVLIGSIPKAAIRFGAFDVIKQGMADENGEVSATRNLVAGTIAGGLEAAIAMTPIETLKTKLIGANAGMWEGTKMILRQEGLAGLYQGLSATILKQSSNQGLRFMCFSEFQKHVSPQFLERHGLISDAQNMTGSQRAVLGLVGGMLAGLISVIGNNPFDVVKTRMQGPRAVEYKNTLDCFRHMLLHEGASSFYAGVVPRLGRTIPGQGVIFMSYDTITLFVSRYIEA</sequence>
<feature type="repeat" description="Solcar" evidence="9">
    <location>
        <begin position="204"/>
        <end position="289"/>
    </location>
</feature>
<evidence type="ECO:0000313" key="11">
    <source>
        <dbReference type="EMBL" id="OWZ01214.1"/>
    </source>
</evidence>
<dbReference type="InterPro" id="IPR023395">
    <property type="entry name" value="MCP_dom_sf"/>
</dbReference>
<dbReference type="GO" id="GO:0071913">
    <property type="term" value="F:citrate secondary active transmembrane transporter activity"/>
    <property type="evidence" value="ECO:0007669"/>
    <property type="project" value="TreeGrafter"/>
</dbReference>
<name>A0A225V7W9_9STRA</name>
<dbReference type="PANTHER" id="PTHR45788">
    <property type="entry name" value="SUCCINATE/FUMARATE MITOCHONDRIAL TRANSPORTER-RELATED"/>
    <property type="match status" value="1"/>
</dbReference>
<evidence type="ECO:0000256" key="9">
    <source>
        <dbReference type="PROSITE-ProRule" id="PRU00282"/>
    </source>
</evidence>
<keyword evidence="5" id="KW-0677">Repeat</keyword>
<dbReference type="FunFam" id="1.50.40.10:FF:000140">
    <property type="entry name" value="Mitochondriale tricarboxylate carrier protein"/>
    <property type="match status" value="1"/>
</dbReference>